<dbReference type="PANTHER" id="PTHR30344">
    <property type="entry name" value="6-PHOSPHOGLUCONOLACTONASE-RELATED"/>
    <property type="match status" value="1"/>
</dbReference>
<reference evidence="3 4" key="1">
    <citation type="journal article" date="2014" name="BMC Genomics">
        <title>Genome sequencing of four Aureobasidium pullulans varieties: biotechnological potential, stress tolerance, and description of new species.</title>
        <authorList>
            <person name="Gostin Ar C."/>
            <person name="Ohm R.A."/>
            <person name="Kogej T."/>
            <person name="Sonjak S."/>
            <person name="Turk M."/>
            <person name="Zajc J."/>
            <person name="Zalar P."/>
            <person name="Grube M."/>
            <person name="Sun H."/>
            <person name="Han J."/>
            <person name="Sharma A."/>
            <person name="Chiniquy J."/>
            <person name="Ngan C.Y."/>
            <person name="Lipzen A."/>
            <person name="Barry K."/>
            <person name="Grigoriev I.V."/>
            <person name="Gunde-Cimerman N."/>
        </authorList>
    </citation>
    <scope>NUCLEOTIDE SEQUENCE [LARGE SCALE GENOMIC DNA]</scope>
    <source>
        <strain evidence="3 4">CBS 147.97</strain>
    </source>
</reference>
<feature type="region of interest" description="Disordered" evidence="2">
    <location>
        <begin position="183"/>
        <end position="211"/>
    </location>
</feature>
<dbReference type="Gene3D" id="2.130.10.10">
    <property type="entry name" value="YVTN repeat-like/Quinoprotein amine dehydrogenase"/>
    <property type="match status" value="1"/>
</dbReference>
<dbReference type="RefSeq" id="XP_013426579.1">
    <property type="nucleotide sequence ID" value="XM_013571125.1"/>
</dbReference>
<evidence type="ECO:0000256" key="2">
    <source>
        <dbReference type="SAM" id="MobiDB-lite"/>
    </source>
</evidence>
<dbReference type="STRING" id="1043004.A0A074WLS9"/>
<dbReference type="HOGENOM" id="CLU_052062_0_0_1"/>
<evidence type="ECO:0000313" key="4">
    <source>
        <dbReference type="Proteomes" id="UP000027730"/>
    </source>
</evidence>
<sequence>MDFLVGTFYTPKLFTLRFTPSKDTSKCKLDVQHTSEAIGGHSWLSLSADKTRLYTTVWASPPAVASYRIEPDHTLTFLNSQPVRAMSGYVCSSPTTLYSAGGPTGEVFSLAPDGSIGPFIQTLEFRDQGGSENDGARSGVKHGDFGGLRHGAHSVDLSASGNQLFIADIGHNCVWSYNVSSTSQQPGKLENRQKWTASRENDGPRHTWPHPNGKILYSVQEHSCYVDTLSISNKTSLNLISGARIIPRNKDEKNYWADEVRLSRPASGPPRYLYTSTRGLEKETKGYVAVFGLDENGLVQGEAFDIFETATSGGIANAIEPAPMVEGQEAEYLAMTDSQEGYVFMLAFDGKQITEIARTQLIGEDGKTLAAATAVWL</sequence>
<dbReference type="InterPro" id="IPR019405">
    <property type="entry name" value="Lactonase_7-beta_prop"/>
</dbReference>
<feature type="compositionally biased region" description="Basic and acidic residues" evidence="2">
    <location>
        <begin position="189"/>
        <end position="205"/>
    </location>
</feature>
<dbReference type="InterPro" id="IPR050282">
    <property type="entry name" value="Cycloisomerase_2"/>
</dbReference>
<evidence type="ECO:0000256" key="1">
    <source>
        <dbReference type="ARBA" id="ARBA00005564"/>
    </source>
</evidence>
<dbReference type="AlphaFoldDB" id="A0A074WLS9"/>
<dbReference type="GO" id="GO:0016853">
    <property type="term" value="F:isomerase activity"/>
    <property type="evidence" value="ECO:0007669"/>
    <property type="project" value="UniProtKB-KW"/>
</dbReference>
<keyword evidence="4" id="KW-1185">Reference proteome</keyword>
<dbReference type="Proteomes" id="UP000027730">
    <property type="component" value="Unassembled WGS sequence"/>
</dbReference>
<dbReference type="OrthoDB" id="1715191at2759"/>
<dbReference type="InterPro" id="IPR015943">
    <property type="entry name" value="WD40/YVTN_repeat-like_dom_sf"/>
</dbReference>
<dbReference type="SUPFAM" id="SSF75011">
    <property type="entry name" value="3-carboxy-cis,cis-mucoante lactonizing enzyme"/>
    <property type="match status" value="1"/>
</dbReference>
<gene>
    <name evidence="3" type="ORF">M436DRAFT_48416</name>
</gene>
<organism evidence="3 4">
    <name type="scientific">Aureobasidium namibiae CBS 147.97</name>
    <dbReference type="NCBI Taxonomy" id="1043004"/>
    <lineage>
        <taxon>Eukaryota</taxon>
        <taxon>Fungi</taxon>
        <taxon>Dikarya</taxon>
        <taxon>Ascomycota</taxon>
        <taxon>Pezizomycotina</taxon>
        <taxon>Dothideomycetes</taxon>
        <taxon>Dothideomycetidae</taxon>
        <taxon>Dothideales</taxon>
        <taxon>Saccotheciaceae</taxon>
        <taxon>Aureobasidium</taxon>
    </lineage>
</organism>
<dbReference type="PANTHER" id="PTHR30344:SF4">
    <property type="entry name" value="CYCLASE, PUTATIVE (AFU_ORTHOLOGUE AFUA_6G11580)-RELATED"/>
    <property type="match status" value="1"/>
</dbReference>
<dbReference type="EMBL" id="KL584711">
    <property type="protein sequence ID" value="KEQ72554.1"/>
    <property type="molecule type" value="Genomic_DNA"/>
</dbReference>
<keyword evidence="3" id="KW-0413">Isomerase</keyword>
<protein>
    <submittedName>
        <fullName evidence="3">Muconate cycloisomerase I, MLE</fullName>
    </submittedName>
</protein>
<accession>A0A074WLS9</accession>
<comment type="similarity">
    <text evidence="1">Belongs to the cycloisomerase 2 family.</text>
</comment>
<dbReference type="GeneID" id="25410868"/>
<dbReference type="Pfam" id="PF10282">
    <property type="entry name" value="Lactonase"/>
    <property type="match status" value="1"/>
</dbReference>
<proteinExistence type="inferred from homology"/>
<evidence type="ECO:0000313" key="3">
    <source>
        <dbReference type="EMBL" id="KEQ72554.1"/>
    </source>
</evidence>
<dbReference type="GO" id="GO:0017057">
    <property type="term" value="F:6-phosphogluconolactonase activity"/>
    <property type="evidence" value="ECO:0007669"/>
    <property type="project" value="TreeGrafter"/>
</dbReference>
<name>A0A074WLS9_9PEZI</name>